<name>A0A8S9FDZ5_BRACR</name>
<proteinExistence type="predicted"/>
<protein>
    <submittedName>
        <fullName evidence="1">Uncharacterized protein</fullName>
    </submittedName>
</protein>
<evidence type="ECO:0000313" key="1">
    <source>
        <dbReference type="EMBL" id="KAF2531903.1"/>
    </source>
</evidence>
<dbReference type="AlphaFoldDB" id="A0A8S9FDZ5"/>
<reference evidence="1" key="1">
    <citation type="submission" date="2019-12" db="EMBL/GenBank/DDBJ databases">
        <title>Genome sequencing and annotation of Brassica cretica.</title>
        <authorList>
            <person name="Studholme D.J."/>
            <person name="Sarris P.F."/>
        </authorList>
    </citation>
    <scope>NUCLEOTIDE SEQUENCE</scope>
    <source>
        <strain evidence="1">PFS-102/07</strain>
        <tissue evidence="1">Leaf</tissue>
    </source>
</reference>
<organism evidence="1">
    <name type="scientific">Brassica cretica</name>
    <name type="common">Mustard</name>
    <dbReference type="NCBI Taxonomy" id="69181"/>
    <lineage>
        <taxon>Eukaryota</taxon>
        <taxon>Viridiplantae</taxon>
        <taxon>Streptophyta</taxon>
        <taxon>Embryophyta</taxon>
        <taxon>Tracheophyta</taxon>
        <taxon>Spermatophyta</taxon>
        <taxon>Magnoliopsida</taxon>
        <taxon>eudicotyledons</taxon>
        <taxon>Gunneridae</taxon>
        <taxon>Pentapetalae</taxon>
        <taxon>rosids</taxon>
        <taxon>malvids</taxon>
        <taxon>Brassicales</taxon>
        <taxon>Brassicaceae</taxon>
        <taxon>Brassiceae</taxon>
        <taxon>Brassica</taxon>
    </lineage>
</organism>
<comment type="caution">
    <text evidence="1">The sequence shown here is derived from an EMBL/GenBank/DDBJ whole genome shotgun (WGS) entry which is preliminary data.</text>
</comment>
<sequence>MSTTVRNGEETMWCGHCGVITPTRHEGKAGSVKSCNWCGKVLADETGKRLSYGFWQKKSTFGNPFPSFSLQLTHEDRVGVIDEVCENPSNNVDDVANEDLLPGAADDQPLKKSKRARVAAPSLVSDYHCGSKKHKRARVEQIGFNPTSFFLRAKFTNLKHKIEQSFVGDGI</sequence>
<dbReference type="EMBL" id="QGKY02002305">
    <property type="protein sequence ID" value="KAF2531903.1"/>
    <property type="molecule type" value="Genomic_DNA"/>
</dbReference>
<gene>
    <name evidence="1" type="ORF">F2Q70_00029577</name>
</gene>
<accession>A0A8S9FDZ5</accession>